<feature type="non-terminal residue" evidence="2">
    <location>
        <position position="59"/>
    </location>
</feature>
<dbReference type="Pfam" id="PF02733">
    <property type="entry name" value="Dak1"/>
    <property type="match status" value="1"/>
</dbReference>
<dbReference type="PROSITE" id="PS51481">
    <property type="entry name" value="DHAK"/>
    <property type="match status" value="1"/>
</dbReference>
<proteinExistence type="predicted"/>
<organism evidence="2">
    <name type="scientific">marine sediment metagenome</name>
    <dbReference type="NCBI Taxonomy" id="412755"/>
    <lineage>
        <taxon>unclassified sequences</taxon>
        <taxon>metagenomes</taxon>
        <taxon>ecological metagenomes</taxon>
    </lineage>
</organism>
<dbReference type="SUPFAM" id="SSF82549">
    <property type="entry name" value="DAK1/DegV-like"/>
    <property type="match status" value="1"/>
</dbReference>
<protein>
    <recommendedName>
        <fullName evidence="1">DhaK domain-containing protein</fullName>
    </recommendedName>
</protein>
<feature type="domain" description="DhaK" evidence="1">
    <location>
        <begin position="7"/>
        <end position="59"/>
    </location>
</feature>
<evidence type="ECO:0000313" key="2">
    <source>
        <dbReference type="EMBL" id="KKM54711.1"/>
    </source>
</evidence>
<comment type="caution">
    <text evidence="2">The sequence shown here is derived from an EMBL/GenBank/DDBJ whole genome shotgun (WGS) entry which is preliminary data.</text>
</comment>
<dbReference type="Gene3D" id="3.40.50.10440">
    <property type="entry name" value="Dihydroxyacetone kinase, domain 1"/>
    <property type="match status" value="1"/>
</dbReference>
<dbReference type="EMBL" id="LAZR01011899">
    <property type="protein sequence ID" value="KKM54711.1"/>
    <property type="molecule type" value="Genomic_DNA"/>
</dbReference>
<reference evidence="2" key="1">
    <citation type="journal article" date="2015" name="Nature">
        <title>Complex archaea that bridge the gap between prokaryotes and eukaryotes.</title>
        <authorList>
            <person name="Spang A."/>
            <person name="Saw J.H."/>
            <person name="Jorgensen S.L."/>
            <person name="Zaremba-Niedzwiedzka K."/>
            <person name="Martijn J."/>
            <person name="Lind A.E."/>
            <person name="van Eijk R."/>
            <person name="Schleper C."/>
            <person name="Guy L."/>
            <person name="Ettema T.J."/>
        </authorList>
    </citation>
    <scope>NUCLEOTIDE SEQUENCE</scope>
</reference>
<gene>
    <name evidence="2" type="ORF">LCGC14_1553210</name>
</gene>
<evidence type="ECO:0000259" key="1">
    <source>
        <dbReference type="PROSITE" id="PS51481"/>
    </source>
</evidence>
<dbReference type="AlphaFoldDB" id="A0A0F9JAR6"/>
<sequence>MKKIINDVDTFMDESLRGFSKAHADIVSVNYQPTFVFRRECRPEKVAIISGGGSGHEPL</sequence>
<accession>A0A0F9JAR6</accession>
<dbReference type="InterPro" id="IPR004006">
    <property type="entry name" value="DhaK_dom"/>
</dbReference>
<dbReference type="GO" id="GO:0006071">
    <property type="term" value="P:glycerol metabolic process"/>
    <property type="evidence" value="ECO:0007669"/>
    <property type="project" value="InterPro"/>
</dbReference>
<name>A0A0F9JAR6_9ZZZZ</name>
<dbReference type="GO" id="GO:0004371">
    <property type="term" value="F:glycerone kinase activity"/>
    <property type="evidence" value="ECO:0007669"/>
    <property type="project" value="InterPro"/>
</dbReference>